<dbReference type="InterPro" id="IPR050230">
    <property type="entry name" value="CALM/Myosin/TropC-like"/>
</dbReference>
<dbReference type="GO" id="GO:0000226">
    <property type="term" value="P:microtubule cytoskeleton organization"/>
    <property type="evidence" value="ECO:0000318"/>
    <property type="project" value="GO_Central"/>
</dbReference>
<feature type="domain" description="EF-hand" evidence="3">
    <location>
        <begin position="82"/>
        <end position="105"/>
    </location>
</feature>
<dbReference type="OrthoDB" id="1929303at2759"/>
<dbReference type="InterPro" id="IPR002048">
    <property type="entry name" value="EF_hand_dom"/>
</dbReference>
<dbReference type="PROSITE" id="PS50222">
    <property type="entry name" value="EF_HAND_2"/>
    <property type="match status" value="3"/>
</dbReference>
<organism evidence="5">
    <name type="scientific">Selaginella moellendorffii</name>
    <name type="common">Spikemoss</name>
    <dbReference type="NCBI Taxonomy" id="88036"/>
    <lineage>
        <taxon>Eukaryota</taxon>
        <taxon>Viridiplantae</taxon>
        <taxon>Streptophyta</taxon>
        <taxon>Embryophyta</taxon>
        <taxon>Tracheophyta</taxon>
        <taxon>Lycopodiopsida</taxon>
        <taxon>Selaginellales</taxon>
        <taxon>Selaginellaceae</taxon>
        <taxon>Selaginella</taxon>
    </lineage>
</organism>
<dbReference type="KEGG" id="smo:SELMODRAFT_9414"/>
<feature type="non-terminal residue" evidence="4">
    <location>
        <position position="141"/>
    </location>
</feature>
<dbReference type="SMART" id="SM00054">
    <property type="entry name" value="EFh"/>
    <property type="match status" value="3"/>
</dbReference>
<dbReference type="AlphaFoldDB" id="D8TGM6"/>
<dbReference type="STRING" id="88036.D8TGM6"/>
<evidence type="ECO:0000313" key="4">
    <source>
        <dbReference type="EMBL" id="EFJ04189.1"/>
    </source>
</evidence>
<dbReference type="InterPro" id="IPR018247">
    <property type="entry name" value="EF_Hand_1_Ca_BS"/>
</dbReference>
<gene>
    <name evidence="4" type="ORF">SELMODRAFT_9414</name>
</gene>
<evidence type="ECO:0000259" key="3">
    <source>
        <dbReference type="PROSITE" id="PS50222"/>
    </source>
</evidence>
<dbReference type="Pfam" id="PF13499">
    <property type="entry name" value="EF-hand_7"/>
    <property type="match status" value="2"/>
</dbReference>
<accession>D8TGM6</accession>
<dbReference type="Proteomes" id="UP000001514">
    <property type="component" value="Unassembled WGS sequence"/>
</dbReference>
<dbReference type="SUPFAM" id="SSF47473">
    <property type="entry name" value="EF-hand"/>
    <property type="match status" value="1"/>
</dbReference>
<dbReference type="GO" id="GO:0008017">
    <property type="term" value="F:microtubule binding"/>
    <property type="evidence" value="ECO:0000318"/>
    <property type="project" value="GO_Central"/>
</dbReference>
<evidence type="ECO:0000313" key="5">
    <source>
        <dbReference type="Proteomes" id="UP000001514"/>
    </source>
</evidence>
<dbReference type="PANTHER" id="PTHR23048:SF59">
    <property type="entry name" value="EF-HAND SUPERFAMILY PROTEIN"/>
    <property type="match status" value="1"/>
</dbReference>
<feature type="domain" description="EF-hand" evidence="3">
    <location>
        <begin position="7"/>
        <end position="42"/>
    </location>
</feature>
<protein>
    <recommendedName>
        <fullName evidence="3">EF-hand domain-containing protein</fullName>
    </recommendedName>
</protein>
<dbReference type="Gramene" id="EFJ04189">
    <property type="protein sequence ID" value="EFJ04189"/>
    <property type="gene ID" value="SELMODRAFT_9414"/>
</dbReference>
<dbReference type="CDD" id="cd00051">
    <property type="entry name" value="EFh"/>
    <property type="match status" value="1"/>
</dbReference>
<dbReference type="GO" id="GO:0005815">
    <property type="term" value="C:microtubule organizing center"/>
    <property type="evidence" value="ECO:0000318"/>
    <property type="project" value="GO_Central"/>
</dbReference>
<dbReference type="InParanoid" id="D8TGM6"/>
<dbReference type="HOGENOM" id="CLU_061288_18_1_1"/>
<dbReference type="eggNOG" id="KOG0028">
    <property type="taxonomic scope" value="Eukaryota"/>
</dbReference>
<proteinExistence type="predicted"/>
<keyword evidence="5" id="KW-1185">Reference proteome</keyword>
<keyword evidence="1" id="KW-0677">Repeat</keyword>
<dbReference type="PANTHER" id="PTHR23048">
    <property type="entry name" value="MYOSIN LIGHT CHAIN 1, 3"/>
    <property type="match status" value="1"/>
</dbReference>
<evidence type="ECO:0000256" key="1">
    <source>
        <dbReference type="ARBA" id="ARBA00022737"/>
    </source>
</evidence>
<dbReference type="EMBL" id="GL378169">
    <property type="protein sequence ID" value="EFJ04189.1"/>
    <property type="molecule type" value="Genomic_DNA"/>
</dbReference>
<dbReference type="InterPro" id="IPR011992">
    <property type="entry name" value="EF-hand-dom_pair"/>
</dbReference>
<dbReference type="PROSITE" id="PS00018">
    <property type="entry name" value="EF_HAND_1"/>
    <property type="match status" value="1"/>
</dbReference>
<dbReference type="OMA" id="EFFMIMK"/>
<sequence>RSDISEDEKQEIRMAFELFDTRKSGRLSYREVKVAMRALDLDVKKAEVKKLIEEHSRSDLEEVDLDGFMEISKTRVLKDLCLDEDGTGKISLKNLRKVARDVGEHITDEELGAMIDEFDKDGDGEISEVEFFSIMKKDELY</sequence>
<dbReference type="FunFam" id="1.10.238.10:FF:000003">
    <property type="entry name" value="Calmodulin A"/>
    <property type="match status" value="1"/>
</dbReference>
<dbReference type="GO" id="GO:0005509">
    <property type="term" value="F:calcium ion binding"/>
    <property type="evidence" value="ECO:0000318"/>
    <property type="project" value="GO_Central"/>
</dbReference>
<feature type="domain" description="EF-hand" evidence="3">
    <location>
        <begin position="106"/>
        <end position="141"/>
    </location>
</feature>
<reference evidence="4 5" key="1">
    <citation type="journal article" date="2011" name="Science">
        <title>The Selaginella genome identifies genetic changes associated with the evolution of vascular plants.</title>
        <authorList>
            <person name="Banks J.A."/>
            <person name="Nishiyama T."/>
            <person name="Hasebe M."/>
            <person name="Bowman J.L."/>
            <person name="Gribskov M."/>
            <person name="dePamphilis C."/>
            <person name="Albert V.A."/>
            <person name="Aono N."/>
            <person name="Aoyama T."/>
            <person name="Ambrose B.A."/>
            <person name="Ashton N.W."/>
            <person name="Axtell M.J."/>
            <person name="Barker E."/>
            <person name="Barker M.S."/>
            <person name="Bennetzen J.L."/>
            <person name="Bonawitz N.D."/>
            <person name="Chapple C."/>
            <person name="Cheng C."/>
            <person name="Correa L.G."/>
            <person name="Dacre M."/>
            <person name="DeBarry J."/>
            <person name="Dreyer I."/>
            <person name="Elias M."/>
            <person name="Engstrom E.M."/>
            <person name="Estelle M."/>
            <person name="Feng L."/>
            <person name="Finet C."/>
            <person name="Floyd S.K."/>
            <person name="Frommer W.B."/>
            <person name="Fujita T."/>
            <person name="Gramzow L."/>
            <person name="Gutensohn M."/>
            <person name="Harholt J."/>
            <person name="Hattori M."/>
            <person name="Heyl A."/>
            <person name="Hirai T."/>
            <person name="Hiwatashi Y."/>
            <person name="Ishikawa M."/>
            <person name="Iwata M."/>
            <person name="Karol K.G."/>
            <person name="Koehler B."/>
            <person name="Kolukisaoglu U."/>
            <person name="Kubo M."/>
            <person name="Kurata T."/>
            <person name="Lalonde S."/>
            <person name="Li K."/>
            <person name="Li Y."/>
            <person name="Litt A."/>
            <person name="Lyons E."/>
            <person name="Manning G."/>
            <person name="Maruyama T."/>
            <person name="Michael T.P."/>
            <person name="Mikami K."/>
            <person name="Miyazaki S."/>
            <person name="Morinaga S."/>
            <person name="Murata T."/>
            <person name="Mueller-Roeber B."/>
            <person name="Nelson D.R."/>
            <person name="Obara M."/>
            <person name="Oguri Y."/>
            <person name="Olmstead R.G."/>
            <person name="Onodera N."/>
            <person name="Petersen B.L."/>
            <person name="Pils B."/>
            <person name="Prigge M."/>
            <person name="Rensing S.A."/>
            <person name="Riano-Pachon D.M."/>
            <person name="Roberts A.W."/>
            <person name="Sato Y."/>
            <person name="Scheller H.V."/>
            <person name="Schulz B."/>
            <person name="Schulz C."/>
            <person name="Shakirov E.V."/>
            <person name="Shibagaki N."/>
            <person name="Shinohara N."/>
            <person name="Shippen D.E."/>
            <person name="Soerensen I."/>
            <person name="Sotooka R."/>
            <person name="Sugimoto N."/>
            <person name="Sugita M."/>
            <person name="Sumikawa N."/>
            <person name="Tanurdzic M."/>
            <person name="Theissen G."/>
            <person name="Ulvskov P."/>
            <person name="Wakazuki S."/>
            <person name="Weng J.K."/>
            <person name="Willats W.W."/>
            <person name="Wipf D."/>
            <person name="Wolf P.G."/>
            <person name="Yang L."/>
            <person name="Zimmer A.D."/>
            <person name="Zhu Q."/>
            <person name="Mitros T."/>
            <person name="Hellsten U."/>
            <person name="Loque D."/>
            <person name="Otillar R."/>
            <person name="Salamov A."/>
            <person name="Schmutz J."/>
            <person name="Shapiro H."/>
            <person name="Lindquist E."/>
            <person name="Lucas S."/>
            <person name="Rokhsar D."/>
            <person name="Grigoriev I.V."/>
        </authorList>
    </citation>
    <scope>NUCLEOTIDE SEQUENCE [LARGE SCALE GENOMIC DNA]</scope>
</reference>
<feature type="non-terminal residue" evidence="4">
    <location>
        <position position="1"/>
    </location>
</feature>
<keyword evidence="2" id="KW-0106">Calcium</keyword>
<dbReference type="Gene3D" id="1.10.238.10">
    <property type="entry name" value="EF-hand"/>
    <property type="match status" value="2"/>
</dbReference>
<name>D8TGM6_SELML</name>
<evidence type="ECO:0000256" key="2">
    <source>
        <dbReference type="ARBA" id="ARBA00022837"/>
    </source>
</evidence>